<dbReference type="EMBL" id="KV441558">
    <property type="protein sequence ID" value="OAG01035.1"/>
    <property type="molecule type" value="Genomic_DNA"/>
</dbReference>
<dbReference type="RefSeq" id="XP_018031400.1">
    <property type="nucleotide sequence ID" value="XM_018185711.1"/>
</dbReference>
<dbReference type="AlphaFoldDB" id="A0A177C0M3"/>
<protein>
    <submittedName>
        <fullName evidence="1">Uncharacterized protein</fullName>
    </submittedName>
</protein>
<name>A0A177C0M3_9PLEO</name>
<dbReference type="Proteomes" id="UP000077069">
    <property type="component" value="Unassembled WGS sequence"/>
</dbReference>
<accession>A0A177C0M3</accession>
<organism evidence="1 2">
    <name type="scientific">Paraphaeosphaeria sporulosa</name>
    <dbReference type="NCBI Taxonomy" id="1460663"/>
    <lineage>
        <taxon>Eukaryota</taxon>
        <taxon>Fungi</taxon>
        <taxon>Dikarya</taxon>
        <taxon>Ascomycota</taxon>
        <taxon>Pezizomycotina</taxon>
        <taxon>Dothideomycetes</taxon>
        <taxon>Pleosporomycetidae</taxon>
        <taxon>Pleosporales</taxon>
        <taxon>Massarineae</taxon>
        <taxon>Didymosphaeriaceae</taxon>
        <taxon>Paraphaeosphaeria</taxon>
    </lineage>
</organism>
<dbReference type="InParanoid" id="A0A177C0M3"/>
<keyword evidence="2" id="KW-1185">Reference proteome</keyword>
<proteinExistence type="predicted"/>
<evidence type="ECO:0000313" key="2">
    <source>
        <dbReference type="Proteomes" id="UP000077069"/>
    </source>
</evidence>
<dbReference type="GeneID" id="28769197"/>
<sequence>MRGGPASRNNQRTMRSFTPRQTARLLRKAVPGRLRGTGMAWPSSRPELASLLMALCRSHGTSTLWAKHLSQRSAPLVPTNIPGPFQQYFLAGVCFLPPSSRNSPSHYNPSLGSDIHESARCSIRCFHSYTRLPSRSGTTTSSRL</sequence>
<gene>
    <name evidence="1" type="ORF">CC84DRAFT_275831</name>
</gene>
<reference evidence="1 2" key="1">
    <citation type="submission" date="2016-05" db="EMBL/GenBank/DDBJ databases">
        <title>Comparative analysis of secretome profiles of manganese(II)-oxidizing ascomycete fungi.</title>
        <authorList>
            <consortium name="DOE Joint Genome Institute"/>
            <person name="Zeiner C.A."/>
            <person name="Purvine S.O."/>
            <person name="Zink E.M."/>
            <person name="Wu S."/>
            <person name="Pasa-Tolic L."/>
            <person name="Chaput D.L."/>
            <person name="Haridas S."/>
            <person name="Grigoriev I.V."/>
            <person name="Santelli C.M."/>
            <person name="Hansel C.M."/>
        </authorList>
    </citation>
    <scope>NUCLEOTIDE SEQUENCE [LARGE SCALE GENOMIC DNA]</scope>
    <source>
        <strain evidence="1 2">AP3s5-JAC2a</strain>
    </source>
</reference>
<evidence type="ECO:0000313" key="1">
    <source>
        <dbReference type="EMBL" id="OAG01035.1"/>
    </source>
</evidence>